<evidence type="ECO:0000313" key="2">
    <source>
        <dbReference type="WBParaSite" id="Csp11.Scaffold491.g2091.t1"/>
    </source>
</evidence>
<dbReference type="GO" id="GO:0005615">
    <property type="term" value="C:extracellular space"/>
    <property type="evidence" value="ECO:0007669"/>
    <property type="project" value="TreeGrafter"/>
</dbReference>
<keyword evidence="1" id="KW-1185">Reference proteome</keyword>
<dbReference type="InterPro" id="IPR004245">
    <property type="entry name" value="DUF229"/>
</dbReference>
<dbReference type="AlphaFoldDB" id="A0A1I7T3L7"/>
<name>A0A1I7T3L7_9PELO</name>
<dbReference type="WBParaSite" id="Csp11.Scaffold491.g2091.t1">
    <property type="protein sequence ID" value="Csp11.Scaffold491.g2091.t1"/>
    <property type="gene ID" value="Csp11.Scaffold491.g2091"/>
</dbReference>
<protein>
    <submittedName>
        <fullName evidence="2">Uncharacterized protein</fullName>
    </submittedName>
</protein>
<dbReference type="eggNOG" id="ENOG502QPJQ">
    <property type="taxonomic scope" value="Eukaryota"/>
</dbReference>
<dbReference type="PANTHER" id="PTHR10974:SF6">
    <property type="entry name" value="PROTEIN CBG19234"/>
    <property type="match status" value="1"/>
</dbReference>
<dbReference type="Pfam" id="PF02995">
    <property type="entry name" value="DUF229"/>
    <property type="match status" value="1"/>
</dbReference>
<dbReference type="Proteomes" id="UP000095282">
    <property type="component" value="Unplaced"/>
</dbReference>
<proteinExistence type="predicted"/>
<reference evidence="2" key="1">
    <citation type="submission" date="2016-11" db="UniProtKB">
        <authorList>
            <consortium name="WormBaseParasite"/>
        </authorList>
    </citation>
    <scope>IDENTIFICATION</scope>
</reference>
<sequence>MRRRRTTIVIIQFSPKLNKRFWVNANNFLITCYSEQLIIYRKQFMGLKMNDNLKLVVDGPFSIPDPDTEFQKTDSKQFSISILGLDSTSRAQFRRHMRKTSNLLHRLGSVVFEAYNKVGDNSAVNMLPILADELSETEQLPIFDEDGDVNLNKILPSKTPLNPDTIQWIWNYLPPEYKTMYNDDVMHTTRGLFHYPPDNFQNGFSKPPATFYYRPYYNHLYSQLSNWWRKCLDGELLAEVFIDSWFRFERIFSKIPHFGFNFLARSE</sequence>
<dbReference type="PANTHER" id="PTHR10974">
    <property type="entry name" value="FI08016P-RELATED"/>
    <property type="match status" value="1"/>
</dbReference>
<organism evidence="1 2">
    <name type="scientific">Caenorhabditis tropicalis</name>
    <dbReference type="NCBI Taxonomy" id="1561998"/>
    <lineage>
        <taxon>Eukaryota</taxon>
        <taxon>Metazoa</taxon>
        <taxon>Ecdysozoa</taxon>
        <taxon>Nematoda</taxon>
        <taxon>Chromadorea</taxon>
        <taxon>Rhabditida</taxon>
        <taxon>Rhabditina</taxon>
        <taxon>Rhabditomorpha</taxon>
        <taxon>Rhabditoidea</taxon>
        <taxon>Rhabditidae</taxon>
        <taxon>Peloderinae</taxon>
        <taxon>Caenorhabditis</taxon>
    </lineage>
</organism>
<dbReference type="STRING" id="1561998.A0A1I7T3L7"/>
<accession>A0A1I7T3L7</accession>
<evidence type="ECO:0000313" key="1">
    <source>
        <dbReference type="Proteomes" id="UP000095282"/>
    </source>
</evidence>